<dbReference type="AlphaFoldDB" id="A0A9P7YDM6"/>
<sequence length="229" mass="26515">MTGRTLTTEELSKAKKTTQNRREEEIEYITTLSPLTHLWYKLISPPTSSPTNLPIDVPPEVLLDPDQLFKATNWSSYLLPCPCSIHLEFQNADFRKKYLSVAVQNFVLTPELQRCAYQSFGSSALAKLPKEILEKIFDEIEDPLTAFAWTKACFPLLETEWGFKSTGMTDCYIDEVILTRYSIRALPFLKTPIFGPNLPRTKKILYENQRIWRGIIWREYMAVPASNRR</sequence>
<feature type="region of interest" description="Disordered" evidence="1">
    <location>
        <begin position="1"/>
        <end position="20"/>
    </location>
</feature>
<accession>A0A9P7YDM6</accession>
<proteinExistence type="predicted"/>
<name>A0A9P7YDM6_9HELO</name>
<protein>
    <submittedName>
        <fullName evidence="2">Uncharacterized protein</fullName>
    </submittedName>
</protein>
<evidence type="ECO:0000256" key="1">
    <source>
        <dbReference type="SAM" id="MobiDB-lite"/>
    </source>
</evidence>
<keyword evidence="3" id="KW-1185">Reference proteome</keyword>
<evidence type="ECO:0000313" key="3">
    <source>
        <dbReference type="Proteomes" id="UP000824998"/>
    </source>
</evidence>
<dbReference type="Proteomes" id="UP000824998">
    <property type="component" value="Unassembled WGS sequence"/>
</dbReference>
<gene>
    <name evidence="2" type="ORF">BJ875DRAFT_486567</name>
</gene>
<organism evidence="2 3">
    <name type="scientific">Amylocarpus encephaloides</name>
    <dbReference type="NCBI Taxonomy" id="45428"/>
    <lineage>
        <taxon>Eukaryota</taxon>
        <taxon>Fungi</taxon>
        <taxon>Dikarya</taxon>
        <taxon>Ascomycota</taxon>
        <taxon>Pezizomycotina</taxon>
        <taxon>Leotiomycetes</taxon>
        <taxon>Helotiales</taxon>
        <taxon>Helotiales incertae sedis</taxon>
        <taxon>Amylocarpus</taxon>
    </lineage>
</organism>
<evidence type="ECO:0000313" key="2">
    <source>
        <dbReference type="EMBL" id="KAG9231923.1"/>
    </source>
</evidence>
<comment type="caution">
    <text evidence="2">The sequence shown here is derived from an EMBL/GenBank/DDBJ whole genome shotgun (WGS) entry which is preliminary data.</text>
</comment>
<dbReference type="EMBL" id="MU251574">
    <property type="protein sequence ID" value="KAG9231923.1"/>
    <property type="molecule type" value="Genomic_DNA"/>
</dbReference>
<reference evidence="2" key="1">
    <citation type="journal article" date="2021" name="IMA Fungus">
        <title>Genomic characterization of three marine fungi, including Emericellopsis atlantica sp. nov. with signatures of a generalist lifestyle and marine biomass degradation.</title>
        <authorList>
            <person name="Hagestad O.C."/>
            <person name="Hou L."/>
            <person name="Andersen J.H."/>
            <person name="Hansen E.H."/>
            <person name="Altermark B."/>
            <person name="Li C."/>
            <person name="Kuhnert E."/>
            <person name="Cox R.J."/>
            <person name="Crous P.W."/>
            <person name="Spatafora J.W."/>
            <person name="Lail K."/>
            <person name="Amirebrahimi M."/>
            <person name="Lipzen A."/>
            <person name="Pangilinan J."/>
            <person name="Andreopoulos W."/>
            <person name="Hayes R.D."/>
            <person name="Ng V."/>
            <person name="Grigoriev I.V."/>
            <person name="Jackson S.A."/>
            <person name="Sutton T.D.S."/>
            <person name="Dobson A.D.W."/>
            <person name="Rama T."/>
        </authorList>
    </citation>
    <scope>NUCLEOTIDE SEQUENCE</scope>
    <source>
        <strain evidence="2">TRa018bII</strain>
    </source>
</reference>